<gene>
    <name evidence="1" type="ORF">TTHERM_000672229</name>
</gene>
<name>W7XIE9_TETTS</name>
<proteinExistence type="predicted"/>
<evidence type="ECO:0000313" key="1">
    <source>
        <dbReference type="EMBL" id="EWS74581.1"/>
    </source>
</evidence>
<protein>
    <submittedName>
        <fullName evidence="1">Uncharacterized protein</fullName>
    </submittedName>
</protein>
<organism evidence="1 2">
    <name type="scientific">Tetrahymena thermophila (strain SB210)</name>
    <dbReference type="NCBI Taxonomy" id="312017"/>
    <lineage>
        <taxon>Eukaryota</taxon>
        <taxon>Sar</taxon>
        <taxon>Alveolata</taxon>
        <taxon>Ciliophora</taxon>
        <taxon>Intramacronucleata</taxon>
        <taxon>Oligohymenophorea</taxon>
        <taxon>Hymenostomatida</taxon>
        <taxon>Tetrahymenina</taxon>
        <taxon>Tetrahymenidae</taxon>
        <taxon>Tetrahymena</taxon>
    </lineage>
</organism>
<sequence>MYIQNYYLKQILAKHKWNNFYLHSFQLLIMNSQDYWVQHSRSYIGIKLDRSQHSKHSQDSNKWKCHSGNNYFLNQDNLYYISIFHQLMSILLQCIQFYLHYNNHYCYLHILHEQDIHNDQQPIYILMSHNKQILFYMFYHSKINLYPLLSMRYLYEDLYFMQILKKCKLRYKIHFISHMYQHLENNFIHLYLIKILQLCNKFSRVMENYYQILLVWRKEAFQCNQMAQELQLSYHQQLKDPIPRLNPFNQIINDRTHLKLN</sequence>
<dbReference type="Proteomes" id="UP000009168">
    <property type="component" value="Unassembled WGS sequence"/>
</dbReference>
<dbReference type="GeneID" id="24440138"/>
<dbReference type="EMBL" id="GG662711">
    <property type="protein sequence ID" value="EWS74581.1"/>
    <property type="molecule type" value="Genomic_DNA"/>
</dbReference>
<accession>W7XIE9</accession>
<dbReference type="KEGG" id="tet:TTHERM_000672229"/>
<evidence type="ECO:0000313" key="2">
    <source>
        <dbReference type="Proteomes" id="UP000009168"/>
    </source>
</evidence>
<reference evidence="2" key="1">
    <citation type="journal article" date="2006" name="PLoS Biol.">
        <title>Macronuclear genome sequence of the ciliate Tetrahymena thermophila, a model eukaryote.</title>
        <authorList>
            <person name="Eisen J.A."/>
            <person name="Coyne R.S."/>
            <person name="Wu M."/>
            <person name="Wu D."/>
            <person name="Thiagarajan M."/>
            <person name="Wortman J.R."/>
            <person name="Badger J.H."/>
            <person name="Ren Q."/>
            <person name="Amedeo P."/>
            <person name="Jones K.M."/>
            <person name="Tallon L.J."/>
            <person name="Delcher A.L."/>
            <person name="Salzberg S.L."/>
            <person name="Silva J.C."/>
            <person name="Haas B.J."/>
            <person name="Majoros W.H."/>
            <person name="Farzad M."/>
            <person name="Carlton J.M."/>
            <person name="Smith R.K. Jr."/>
            <person name="Garg J."/>
            <person name="Pearlman R.E."/>
            <person name="Karrer K.M."/>
            <person name="Sun L."/>
            <person name="Manning G."/>
            <person name="Elde N.C."/>
            <person name="Turkewitz A.P."/>
            <person name="Asai D.J."/>
            <person name="Wilkes D.E."/>
            <person name="Wang Y."/>
            <person name="Cai H."/>
            <person name="Collins K."/>
            <person name="Stewart B.A."/>
            <person name="Lee S.R."/>
            <person name="Wilamowska K."/>
            <person name="Weinberg Z."/>
            <person name="Ruzzo W.L."/>
            <person name="Wloga D."/>
            <person name="Gaertig J."/>
            <person name="Frankel J."/>
            <person name="Tsao C.-C."/>
            <person name="Gorovsky M.A."/>
            <person name="Keeling P.J."/>
            <person name="Waller R.F."/>
            <person name="Patron N.J."/>
            <person name="Cherry J.M."/>
            <person name="Stover N.A."/>
            <person name="Krieger C.J."/>
            <person name="del Toro C."/>
            <person name="Ryder H.F."/>
            <person name="Williamson S.C."/>
            <person name="Barbeau R.A."/>
            <person name="Hamilton E.P."/>
            <person name="Orias E."/>
        </authorList>
    </citation>
    <scope>NUCLEOTIDE SEQUENCE [LARGE SCALE GENOMIC DNA]</scope>
    <source>
        <strain evidence="2">SB210</strain>
    </source>
</reference>
<dbReference type="InParanoid" id="W7XIE9"/>
<dbReference type="RefSeq" id="XP_012652882.1">
    <property type="nucleotide sequence ID" value="XM_012797428.1"/>
</dbReference>
<dbReference type="AlphaFoldDB" id="W7XIE9"/>
<keyword evidence="2" id="KW-1185">Reference proteome</keyword>